<organism evidence="6 7">
    <name type="scientific">Zoogloea oleivorans</name>
    <dbReference type="NCBI Taxonomy" id="1552750"/>
    <lineage>
        <taxon>Bacteria</taxon>
        <taxon>Pseudomonadati</taxon>
        <taxon>Pseudomonadota</taxon>
        <taxon>Betaproteobacteria</taxon>
        <taxon>Rhodocyclales</taxon>
        <taxon>Zoogloeaceae</taxon>
        <taxon>Zoogloea</taxon>
    </lineage>
</organism>
<accession>A0A6C2D1K7</accession>
<evidence type="ECO:0000313" key="6">
    <source>
        <dbReference type="EMBL" id="TYC59744.1"/>
    </source>
</evidence>
<dbReference type="HAMAP" id="MF_00616">
    <property type="entry name" value="Ureidogly_lyase"/>
    <property type="match status" value="1"/>
</dbReference>
<protein>
    <recommendedName>
        <fullName evidence="5">Ureidoglycolate lyase</fullName>
        <ecNumber evidence="5">4.3.2.3</ecNumber>
    </recommendedName>
    <alternativeName>
        <fullName evidence="5">Ureidoglycolatase</fullName>
    </alternativeName>
</protein>
<dbReference type="GO" id="GO:0006145">
    <property type="term" value="P:purine nucleobase catabolic process"/>
    <property type="evidence" value="ECO:0007669"/>
    <property type="project" value="UniProtKB-UniRule"/>
</dbReference>
<dbReference type="OrthoDB" id="9804602at2"/>
<dbReference type="PANTHER" id="PTHR21221">
    <property type="entry name" value="UREIDOGLYCOLATE HYDROLASE"/>
    <property type="match status" value="1"/>
</dbReference>
<proteinExistence type="inferred from homology"/>
<comment type="similarity">
    <text evidence="5">Belongs to the ureidoglycolate lyase family.</text>
</comment>
<dbReference type="EMBL" id="SDKK01000007">
    <property type="protein sequence ID" value="TYC59744.1"/>
    <property type="molecule type" value="Genomic_DNA"/>
</dbReference>
<dbReference type="PANTHER" id="PTHR21221:SF1">
    <property type="entry name" value="UREIDOGLYCOLATE LYASE"/>
    <property type="match status" value="1"/>
</dbReference>
<dbReference type="InterPro" id="IPR023525">
    <property type="entry name" value="Ureidogly_lyase_bac"/>
</dbReference>
<evidence type="ECO:0000256" key="4">
    <source>
        <dbReference type="ARBA" id="ARBA00047684"/>
    </source>
</evidence>
<dbReference type="GO" id="GO:0050385">
    <property type="term" value="F:ureidoglycolate lyase activity"/>
    <property type="evidence" value="ECO:0007669"/>
    <property type="project" value="UniProtKB-UniRule"/>
</dbReference>
<keyword evidence="2 5" id="KW-0659">Purine metabolism</keyword>
<dbReference type="PIRSF" id="PIRSF017306">
    <property type="entry name" value="Ureidogly_hydro"/>
    <property type="match status" value="1"/>
</dbReference>
<dbReference type="GO" id="GO:0004848">
    <property type="term" value="F:ureidoglycolate hydrolase activity"/>
    <property type="evidence" value="ECO:0007669"/>
    <property type="project" value="InterPro"/>
</dbReference>
<dbReference type="Proteomes" id="UP000389128">
    <property type="component" value="Unassembled WGS sequence"/>
</dbReference>
<comment type="function">
    <text evidence="5">Catalyzes the catabolism of the allantoin degradation intermediate (S)-ureidoglycolate, generating urea and glyoxylate. Involved in the utilization of allantoin as nitrogen source.</text>
</comment>
<dbReference type="SUPFAM" id="SSF51182">
    <property type="entry name" value="RmlC-like cupins"/>
    <property type="match status" value="1"/>
</dbReference>
<dbReference type="InterPro" id="IPR047233">
    <property type="entry name" value="UAH_cupin"/>
</dbReference>
<sequence length="175" mass="18602">MTMFPLTPEPLTREAFAPFGDVIEASDAVRHFTINAGNTERYHDLAGIDAGPDGRVVVSIFRGQPRTLPFKVKMMERHPLGSQAFVPLSGRPYLVVVAPAGTAPGAQDLRVFAARGDQGVNYAPGVWHHPLLALDTVSDFLVVDRSGNAPNCDEVQLALPGLIPAACPGLVPTAP</sequence>
<comment type="catalytic activity">
    <reaction evidence="4 5">
        <text>(S)-ureidoglycolate = urea + glyoxylate</text>
        <dbReference type="Rhea" id="RHEA:11304"/>
        <dbReference type="ChEBI" id="CHEBI:16199"/>
        <dbReference type="ChEBI" id="CHEBI:36655"/>
        <dbReference type="ChEBI" id="CHEBI:57296"/>
        <dbReference type="EC" id="4.3.2.3"/>
    </reaction>
</comment>
<dbReference type="CDD" id="cd20298">
    <property type="entry name" value="cupin_UAH"/>
    <property type="match status" value="1"/>
</dbReference>
<gene>
    <name evidence="5" type="primary">allA</name>
    <name evidence="6" type="ORF">ETQ85_09305</name>
</gene>
<reference evidence="6 7" key="1">
    <citation type="submission" date="2019-01" db="EMBL/GenBank/DDBJ databases">
        <title>Zoogloea oleivorans genome sequencing and assembly.</title>
        <authorList>
            <person name="Tancsics A."/>
            <person name="Farkas M."/>
            <person name="Kriszt B."/>
            <person name="Maroti G."/>
            <person name="Horvath B."/>
        </authorList>
    </citation>
    <scope>NUCLEOTIDE SEQUENCE [LARGE SCALE GENOMIC DNA]</scope>
    <source>
        <strain evidence="6 7">Buc</strain>
    </source>
</reference>
<dbReference type="InterPro" id="IPR007247">
    <property type="entry name" value="Ureidogly_lyase"/>
</dbReference>
<dbReference type="GO" id="GO:0000256">
    <property type="term" value="P:allantoin catabolic process"/>
    <property type="evidence" value="ECO:0007669"/>
    <property type="project" value="UniProtKB-UniRule"/>
</dbReference>
<dbReference type="RefSeq" id="WP_148578764.1">
    <property type="nucleotide sequence ID" value="NZ_SDKK01000007.1"/>
</dbReference>
<dbReference type="InterPro" id="IPR011051">
    <property type="entry name" value="RmlC_Cupin_sf"/>
</dbReference>
<dbReference type="EC" id="4.3.2.3" evidence="5"/>
<comment type="subunit">
    <text evidence="1 5">Homodimer.</text>
</comment>
<comment type="pathway">
    <text evidence="5">Nitrogen metabolism; (S)-allantoin degradation.</text>
</comment>
<dbReference type="UniPathway" id="UPA00395"/>
<evidence type="ECO:0000256" key="3">
    <source>
        <dbReference type="ARBA" id="ARBA00023239"/>
    </source>
</evidence>
<keyword evidence="7" id="KW-1185">Reference proteome</keyword>
<name>A0A6C2D1K7_9RHOO</name>
<dbReference type="InterPro" id="IPR024060">
    <property type="entry name" value="Ureidoglycolate_lyase_dom_sf"/>
</dbReference>
<dbReference type="Pfam" id="PF04115">
    <property type="entry name" value="Ureidogly_lyase"/>
    <property type="match status" value="1"/>
</dbReference>
<dbReference type="NCBIfam" id="NF009932">
    <property type="entry name" value="PRK13395.1"/>
    <property type="match status" value="1"/>
</dbReference>
<evidence type="ECO:0000256" key="2">
    <source>
        <dbReference type="ARBA" id="ARBA00022631"/>
    </source>
</evidence>
<evidence type="ECO:0000256" key="5">
    <source>
        <dbReference type="HAMAP-Rule" id="MF_00616"/>
    </source>
</evidence>
<dbReference type="Gene3D" id="2.60.120.480">
    <property type="entry name" value="Ureidoglycolate hydrolase"/>
    <property type="match status" value="1"/>
</dbReference>
<comment type="caution">
    <text evidence="6">The sequence shown here is derived from an EMBL/GenBank/DDBJ whole genome shotgun (WGS) entry which is preliminary data.</text>
</comment>
<evidence type="ECO:0000313" key="7">
    <source>
        <dbReference type="Proteomes" id="UP000389128"/>
    </source>
</evidence>
<keyword evidence="3 5" id="KW-0456">Lyase</keyword>
<comment type="cofactor">
    <cofactor evidence="5">
        <name>Ni(2+)</name>
        <dbReference type="ChEBI" id="CHEBI:49786"/>
    </cofactor>
</comment>
<evidence type="ECO:0000256" key="1">
    <source>
        <dbReference type="ARBA" id="ARBA00011738"/>
    </source>
</evidence>
<dbReference type="AlphaFoldDB" id="A0A6C2D1K7"/>